<keyword evidence="3 5" id="KW-0067">ATP-binding</keyword>
<dbReference type="InterPro" id="IPR027417">
    <property type="entry name" value="P-loop_NTPase"/>
</dbReference>
<evidence type="ECO:0000256" key="3">
    <source>
        <dbReference type="ARBA" id="ARBA00022840"/>
    </source>
</evidence>
<dbReference type="NCBIfam" id="TIGR00152">
    <property type="entry name" value="dephospho-CoA kinase"/>
    <property type="match status" value="1"/>
</dbReference>
<evidence type="ECO:0000256" key="1">
    <source>
        <dbReference type="ARBA" id="ARBA00009018"/>
    </source>
</evidence>
<dbReference type="PANTHER" id="PTHR10695:SF46">
    <property type="entry name" value="BIFUNCTIONAL COENZYME A SYNTHASE-RELATED"/>
    <property type="match status" value="1"/>
</dbReference>
<proteinExistence type="inferred from homology"/>
<dbReference type="RefSeq" id="WP_035472192.1">
    <property type="nucleotide sequence ID" value="NZ_JRGF01000003.1"/>
</dbReference>
<evidence type="ECO:0000313" key="8">
    <source>
        <dbReference type="Proteomes" id="UP000030889"/>
    </source>
</evidence>
<dbReference type="CDD" id="cd02022">
    <property type="entry name" value="DPCK"/>
    <property type="match status" value="1"/>
</dbReference>
<comment type="similarity">
    <text evidence="1 5">Belongs to the CoaE family.</text>
</comment>
<dbReference type="InterPro" id="IPR001977">
    <property type="entry name" value="Depp_CoAkinase"/>
</dbReference>
<comment type="caution">
    <text evidence="7">The sequence shown here is derived from an EMBL/GenBank/DDBJ whole genome shotgun (WGS) entry which is preliminary data.</text>
</comment>
<comment type="pathway">
    <text evidence="5">Cofactor biosynthesis; coenzyme A biosynthesis; CoA from (R)-pantothenate: step 5/5.</text>
</comment>
<keyword evidence="8" id="KW-1185">Reference proteome</keyword>
<sequence length="200" mass="22061">MTRRVPLKVGVTGGIGSGKSTVCRLFAMLGVPVYDSDAGAKRLMSSDPALIAAIRERFGAASYRDGVLDRRYLASQVFSSPVALAALNGVVHPAVRSDFRRWAGELGAEYVVAESAVLFESGMDREVDEIVTVSAPERLRLERAVGRDRSSEEEVRARMRSQMNDAEREALAGHVIFNDEKHLLWEQVLRLDARFGVGRR</sequence>
<evidence type="ECO:0000256" key="6">
    <source>
        <dbReference type="NCBIfam" id="TIGR00152"/>
    </source>
</evidence>
<evidence type="ECO:0000256" key="4">
    <source>
        <dbReference type="ARBA" id="ARBA00022993"/>
    </source>
</evidence>
<keyword evidence="4 5" id="KW-0173">Coenzyme A biosynthesis</keyword>
<dbReference type="EC" id="2.7.1.24" evidence="5 6"/>
<name>A0ABR4YK42_9BACT</name>
<evidence type="ECO:0000256" key="2">
    <source>
        <dbReference type="ARBA" id="ARBA00022741"/>
    </source>
</evidence>
<dbReference type="Pfam" id="PF01121">
    <property type="entry name" value="CoaE"/>
    <property type="match status" value="1"/>
</dbReference>
<comment type="function">
    <text evidence="5">Catalyzes the phosphorylation of the 3'-hydroxyl group of dephosphocoenzyme A to form coenzyme A.</text>
</comment>
<dbReference type="Gene3D" id="3.40.50.300">
    <property type="entry name" value="P-loop containing nucleotide triphosphate hydrolases"/>
    <property type="match status" value="1"/>
</dbReference>
<keyword evidence="2 5" id="KW-0547">Nucleotide-binding</keyword>
<accession>A0ABR4YK42</accession>
<comment type="catalytic activity">
    <reaction evidence="5">
        <text>3'-dephospho-CoA + ATP = ADP + CoA + H(+)</text>
        <dbReference type="Rhea" id="RHEA:18245"/>
        <dbReference type="ChEBI" id="CHEBI:15378"/>
        <dbReference type="ChEBI" id="CHEBI:30616"/>
        <dbReference type="ChEBI" id="CHEBI:57287"/>
        <dbReference type="ChEBI" id="CHEBI:57328"/>
        <dbReference type="ChEBI" id="CHEBI:456216"/>
        <dbReference type="EC" id="2.7.1.24"/>
    </reaction>
</comment>
<evidence type="ECO:0000256" key="5">
    <source>
        <dbReference type="HAMAP-Rule" id="MF_00376"/>
    </source>
</evidence>
<keyword evidence="5" id="KW-0808">Transferase</keyword>
<dbReference type="HAMAP" id="MF_00376">
    <property type="entry name" value="Dephospho_CoA_kinase"/>
    <property type="match status" value="1"/>
</dbReference>
<dbReference type="Proteomes" id="UP000030889">
    <property type="component" value="Unassembled WGS sequence"/>
</dbReference>
<evidence type="ECO:0000313" key="7">
    <source>
        <dbReference type="EMBL" id="KHE42623.1"/>
    </source>
</evidence>
<keyword evidence="5" id="KW-0963">Cytoplasm</keyword>
<dbReference type="SUPFAM" id="SSF52540">
    <property type="entry name" value="P-loop containing nucleoside triphosphate hydrolases"/>
    <property type="match status" value="1"/>
</dbReference>
<dbReference type="PANTHER" id="PTHR10695">
    <property type="entry name" value="DEPHOSPHO-COA KINASE-RELATED"/>
    <property type="match status" value="1"/>
</dbReference>
<keyword evidence="5 7" id="KW-0418">Kinase</keyword>
<organism evidence="7 8">
    <name type="scientific">Alistipes inops</name>
    <dbReference type="NCBI Taxonomy" id="1501391"/>
    <lineage>
        <taxon>Bacteria</taxon>
        <taxon>Pseudomonadati</taxon>
        <taxon>Bacteroidota</taxon>
        <taxon>Bacteroidia</taxon>
        <taxon>Bacteroidales</taxon>
        <taxon>Rikenellaceae</taxon>
        <taxon>Alistipes</taxon>
    </lineage>
</organism>
<gene>
    <name evidence="5" type="primary">coaE</name>
    <name evidence="7" type="ORF">LG35_03270</name>
</gene>
<comment type="subcellular location">
    <subcellularLocation>
        <location evidence="5">Cytoplasm</location>
    </subcellularLocation>
</comment>
<dbReference type="GO" id="GO:0016301">
    <property type="term" value="F:kinase activity"/>
    <property type="evidence" value="ECO:0007669"/>
    <property type="project" value="UniProtKB-KW"/>
</dbReference>
<protein>
    <recommendedName>
        <fullName evidence="5 6">Dephospho-CoA kinase</fullName>
        <ecNumber evidence="5 6">2.7.1.24</ecNumber>
    </recommendedName>
    <alternativeName>
        <fullName evidence="5">Dephosphocoenzyme A kinase</fullName>
    </alternativeName>
</protein>
<dbReference type="PROSITE" id="PS51219">
    <property type="entry name" value="DPCK"/>
    <property type="match status" value="1"/>
</dbReference>
<reference evidence="7 8" key="1">
    <citation type="submission" date="2014-09" db="EMBL/GenBank/DDBJ databases">
        <title>Alistipes sp. 627, sp. nov., a novel member of the family Rikenellaceae isolated from human faeces.</title>
        <authorList>
            <person name="Shkoporov A.N."/>
            <person name="Chaplin A.V."/>
            <person name="Motuzova O.V."/>
            <person name="Kafarskaia L.I."/>
            <person name="Khokhlova E.V."/>
            <person name="Efimov B.A."/>
        </authorList>
    </citation>
    <scope>NUCLEOTIDE SEQUENCE [LARGE SCALE GENOMIC DNA]</scope>
    <source>
        <strain evidence="7 8">627</strain>
    </source>
</reference>
<dbReference type="EMBL" id="JRGF01000003">
    <property type="protein sequence ID" value="KHE42623.1"/>
    <property type="molecule type" value="Genomic_DNA"/>
</dbReference>
<feature type="binding site" evidence="5">
    <location>
        <begin position="16"/>
        <end position="21"/>
    </location>
    <ligand>
        <name>ATP</name>
        <dbReference type="ChEBI" id="CHEBI:30616"/>
    </ligand>
</feature>